<dbReference type="SMART" id="SM00530">
    <property type="entry name" value="HTH_XRE"/>
    <property type="match status" value="1"/>
</dbReference>
<comment type="subcellular location">
    <subcellularLocation>
        <location evidence="1">Cytoplasm</location>
    </subcellularLocation>
</comment>
<comment type="similarity">
    <text evidence="5">Belongs to the Rap family.</text>
</comment>
<dbReference type="AlphaFoldDB" id="A0A5D4M885"/>
<dbReference type="SUPFAM" id="SSF48452">
    <property type="entry name" value="TPR-like"/>
    <property type="match status" value="2"/>
</dbReference>
<evidence type="ECO:0000256" key="6">
    <source>
        <dbReference type="PROSITE-ProRule" id="PRU00339"/>
    </source>
</evidence>
<proteinExistence type="inferred from homology"/>
<dbReference type="EMBL" id="VTEG01000019">
    <property type="protein sequence ID" value="TYR97573.1"/>
    <property type="molecule type" value="Genomic_DNA"/>
</dbReference>
<dbReference type="SMART" id="SM00028">
    <property type="entry name" value="TPR"/>
    <property type="match status" value="4"/>
</dbReference>
<evidence type="ECO:0000256" key="4">
    <source>
        <dbReference type="ARBA" id="ARBA00022803"/>
    </source>
</evidence>
<dbReference type="InterPro" id="IPR010982">
    <property type="entry name" value="Lambda_DNA-bd_dom_sf"/>
</dbReference>
<accession>A0A5D4M885</accession>
<dbReference type="InterPro" id="IPR001387">
    <property type="entry name" value="Cro/C1-type_HTH"/>
</dbReference>
<keyword evidence="4 6" id="KW-0802">TPR repeat</keyword>
<dbReference type="GO" id="GO:0005737">
    <property type="term" value="C:cytoplasm"/>
    <property type="evidence" value="ECO:0007669"/>
    <property type="project" value="UniProtKB-SubCell"/>
</dbReference>
<protein>
    <submittedName>
        <fullName evidence="8">Helix-turn-helix transcriptional regulator</fullName>
    </submittedName>
</protein>
<keyword evidence="2" id="KW-0963">Cytoplasm</keyword>
<dbReference type="PROSITE" id="PS50005">
    <property type="entry name" value="TPR"/>
    <property type="match status" value="1"/>
</dbReference>
<reference evidence="8 9" key="1">
    <citation type="submission" date="2019-08" db="EMBL/GenBank/DDBJ databases">
        <title>Bacillus genomes from the desert of Cuatro Cienegas, Coahuila.</title>
        <authorList>
            <person name="Olmedo-Alvarez G."/>
        </authorList>
    </citation>
    <scope>NUCLEOTIDE SEQUENCE [LARGE SCALE GENOMIC DNA]</scope>
    <source>
        <strain evidence="8 9">CH128b_4D</strain>
    </source>
</reference>
<sequence>MKRVRKMEIGERIRQVRKHKGMTQTELIKGICSNTYISKVESGKAKPSYSFILKVAKVLDVNPEFLTNTEVKNVQPDVDRIYERYIQSEKIDSQDLALIKLHARENHSNSTLVKIYYVLISYYTNHNIKEAGQLVGQAKNIVPTAHTSVENELSYYFDSLFKYFYYLKNYSEALFYADLHLQSLHQEESPLREAKACFNLAKIRTKLDEDLKLARIYTKKALHIFKEEDLKLGIGNALSELAIQYHNDGLYDKALKVLDELSEFSKEYEKAYYAPILEYNYGRVFQKLEKFDQAIEHYFNSMKYDENSKGEEHTIYAVKCLAEISIERKNWEEADEYLKKGFGLTTSFHLPNMHIHLLHLSAQIYKARFDFPSYEKEMQQAVNLAKEGKYPLLIKEISTELADHYNEIRAYKMAAKYYKIALS</sequence>
<organism evidence="8 9">
    <name type="scientific">Rossellomorea vietnamensis</name>
    <dbReference type="NCBI Taxonomy" id="218284"/>
    <lineage>
        <taxon>Bacteria</taxon>
        <taxon>Bacillati</taxon>
        <taxon>Bacillota</taxon>
        <taxon>Bacilli</taxon>
        <taxon>Bacillales</taxon>
        <taxon>Bacillaceae</taxon>
        <taxon>Rossellomorea</taxon>
    </lineage>
</organism>
<dbReference type="PANTHER" id="PTHR46630">
    <property type="entry name" value="TETRATRICOPEPTIDE REPEAT PROTEIN 29"/>
    <property type="match status" value="1"/>
</dbReference>
<dbReference type="InterPro" id="IPR051476">
    <property type="entry name" value="Bac_ResReg_Asp_Phosphatase"/>
</dbReference>
<evidence type="ECO:0000256" key="2">
    <source>
        <dbReference type="ARBA" id="ARBA00022490"/>
    </source>
</evidence>
<evidence type="ECO:0000259" key="7">
    <source>
        <dbReference type="PROSITE" id="PS50943"/>
    </source>
</evidence>
<dbReference type="Pfam" id="PF01381">
    <property type="entry name" value="HTH_3"/>
    <property type="match status" value="1"/>
</dbReference>
<evidence type="ECO:0000256" key="1">
    <source>
        <dbReference type="ARBA" id="ARBA00004496"/>
    </source>
</evidence>
<dbReference type="GO" id="GO:0003677">
    <property type="term" value="F:DNA binding"/>
    <property type="evidence" value="ECO:0007669"/>
    <property type="project" value="InterPro"/>
</dbReference>
<keyword evidence="3" id="KW-0677">Repeat</keyword>
<dbReference type="PANTHER" id="PTHR46630:SF1">
    <property type="entry name" value="TETRATRICOPEPTIDE REPEAT PROTEIN 29"/>
    <property type="match status" value="1"/>
</dbReference>
<dbReference type="Gene3D" id="1.10.260.40">
    <property type="entry name" value="lambda repressor-like DNA-binding domains"/>
    <property type="match status" value="1"/>
</dbReference>
<evidence type="ECO:0000256" key="3">
    <source>
        <dbReference type="ARBA" id="ARBA00022737"/>
    </source>
</evidence>
<evidence type="ECO:0000256" key="5">
    <source>
        <dbReference type="ARBA" id="ARBA00038253"/>
    </source>
</evidence>
<dbReference type="SUPFAM" id="SSF47413">
    <property type="entry name" value="lambda repressor-like DNA-binding domains"/>
    <property type="match status" value="1"/>
</dbReference>
<evidence type="ECO:0000313" key="8">
    <source>
        <dbReference type="EMBL" id="TYR97573.1"/>
    </source>
</evidence>
<dbReference type="PROSITE" id="PS50943">
    <property type="entry name" value="HTH_CROC1"/>
    <property type="match status" value="1"/>
</dbReference>
<feature type="domain" description="HTH cro/C1-type" evidence="7">
    <location>
        <begin position="13"/>
        <end position="66"/>
    </location>
</feature>
<feature type="repeat" description="TPR" evidence="6">
    <location>
        <begin position="275"/>
        <end position="308"/>
    </location>
</feature>
<gene>
    <name evidence="8" type="ORF">FZC84_18805</name>
</gene>
<dbReference type="InterPro" id="IPR011990">
    <property type="entry name" value="TPR-like_helical_dom_sf"/>
</dbReference>
<comment type="caution">
    <text evidence="8">The sequence shown here is derived from an EMBL/GenBank/DDBJ whole genome shotgun (WGS) entry which is preliminary data.</text>
</comment>
<evidence type="ECO:0000313" key="9">
    <source>
        <dbReference type="Proteomes" id="UP000325182"/>
    </source>
</evidence>
<dbReference type="InterPro" id="IPR019734">
    <property type="entry name" value="TPR_rpt"/>
</dbReference>
<dbReference type="Gene3D" id="1.25.40.10">
    <property type="entry name" value="Tetratricopeptide repeat domain"/>
    <property type="match status" value="1"/>
</dbReference>
<dbReference type="Proteomes" id="UP000325182">
    <property type="component" value="Unassembled WGS sequence"/>
</dbReference>
<dbReference type="CDD" id="cd00093">
    <property type="entry name" value="HTH_XRE"/>
    <property type="match status" value="1"/>
</dbReference>
<name>A0A5D4M885_9BACI</name>